<comment type="cofactor">
    <cofactor evidence="2 7">
        <name>thiamine diphosphate</name>
        <dbReference type="ChEBI" id="CHEBI:58937"/>
    </cofactor>
</comment>
<evidence type="ECO:0000256" key="1">
    <source>
        <dbReference type="ARBA" id="ARBA00001946"/>
    </source>
</evidence>
<dbReference type="GO" id="GO:0004739">
    <property type="term" value="F:pyruvate dehydrogenase (acetyl-transferring) activity"/>
    <property type="evidence" value="ECO:0007669"/>
    <property type="project" value="UniProtKB-EC"/>
</dbReference>
<dbReference type="SUPFAM" id="SSF52518">
    <property type="entry name" value="Thiamin diphosphate-binding fold (THDP-binding)"/>
    <property type="match status" value="2"/>
</dbReference>
<evidence type="ECO:0000256" key="4">
    <source>
        <dbReference type="ARBA" id="ARBA00007131"/>
    </source>
</evidence>
<dbReference type="PANTHER" id="PTHR43825">
    <property type="entry name" value="PYRUVATE DEHYDROGENASE E1 COMPONENT"/>
    <property type="match status" value="1"/>
</dbReference>
<dbReference type="InterPro" id="IPR029061">
    <property type="entry name" value="THDP-binding"/>
</dbReference>
<organism evidence="10 11">
    <name type="scientific">Blastomonas natatoria</name>
    <dbReference type="NCBI Taxonomy" id="34015"/>
    <lineage>
        <taxon>Bacteria</taxon>
        <taxon>Pseudomonadati</taxon>
        <taxon>Pseudomonadota</taxon>
        <taxon>Alphaproteobacteria</taxon>
        <taxon>Sphingomonadales</taxon>
        <taxon>Sphingomonadaceae</taxon>
        <taxon>Blastomonas</taxon>
    </lineage>
</organism>
<keyword evidence="7" id="KW-0786">Thiamine pyrophosphate</keyword>
<keyword evidence="8" id="KW-0479">Metal-binding</keyword>
<dbReference type="GO" id="GO:0046872">
    <property type="term" value="F:metal ion binding"/>
    <property type="evidence" value="ECO:0007669"/>
    <property type="project" value="UniProtKB-KW"/>
</dbReference>
<dbReference type="Proteomes" id="UP000248014">
    <property type="component" value="Unassembled WGS sequence"/>
</dbReference>
<evidence type="ECO:0000256" key="5">
    <source>
        <dbReference type="ARBA" id="ARBA00017172"/>
    </source>
</evidence>
<feature type="binding site" evidence="8">
    <location>
        <position position="212"/>
    </location>
    <ligand>
        <name>Mg(2+)</name>
        <dbReference type="ChEBI" id="CHEBI:18420"/>
    </ligand>
</feature>
<dbReference type="InterPro" id="IPR041621">
    <property type="entry name" value="PDH_E1_M"/>
</dbReference>
<feature type="binding site" evidence="8">
    <location>
        <position position="214"/>
    </location>
    <ligand>
        <name>Mg(2+)</name>
        <dbReference type="ChEBI" id="CHEBI:18420"/>
    </ligand>
</feature>
<comment type="similarity">
    <text evidence="4">Belongs to the transketolase family.</text>
</comment>
<evidence type="ECO:0000256" key="8">
    <source>
        <dbReference type="PIRSR" id="PIRSR000156-1"/>
    </source>
</evidence>
<dbReference type="InterPro" id="IPR005475">
    <property type="entry name" value="Transketolase-like_Pyr-bd"/>
</dbReference>
<dbReference type="PIRSF" id="PIRSF000156">
    <property type="entry name" value="Pyruvate_dh_E1"/>
    <property type="match status" value="1"/>
</dbReference>
<keyword evidence="7 10" id="KW-0670">Pyruvate</keyword>
<gene>
    <name evidence="10" type="ORF">C7451_11020</name>
</gene>
<accession>A0A2V3UV82</accession>
<feature type="domain" description="Transketolase-like pyrimidine-binding" evidence="9">
    <location>
        <begin position="431"/>
        <end position="633"/>
    </location>
</feature>
<comment type="caution">
    <text evidence="10">The sequence shown here is derived from an EMBL/GenBank/DDBJ whole genome shotgun (WGS) entry which is preliminary data.</text>
</comment>
<keyword evidence="11" id="KW-1185">Reference proteome</keyword>
<dbReference type="Gene3D" id="3.40.50.920">
    <property type="match status" value="1"/>
</dbReference>
<keyword evidence="7" id="KW-0560">Oxidoreductase</keyword>
<dbReference type="AlphaFoldDB" id="A0A2V3UV82"/>
<evidence type="ECO:0000313" key="10">
    <source>
        <dbReference type="EMBL" id="PXW73293.1"/>
    </source>
</evidence>
<dbReference type="EC" id="1.2.4.1" evidence="7"/>
<comment type="catalytic activity">
    <reaction evidence="6 7">
        <text>N(6)-[(R)-lipoyl]-L-lysyl-[protein] + pyruvate + H(+) = N(6)-[(R)-S(8)-acetyldihydrolipoyl]-L-lysyl-[protein] + CO2</text>
        <dbReference type="Rhea" id="RHEA:19189"/>
        <dbReference type="Rhea" id="RHEA-COMP:10474"/>
        <dbReference type="Rhea" id="RHEA-COMP:10478"/>
        <dbReference type="ChEBI" id="CHEBI:15361"/>
        <dbReference type="ChEBI" id="CHEBI:15378"/>
        <dbReference type="ChEBI" id="CHEBI:16526"/>
        <dbReference type="ChEBI" id="CHEBI:83099"/>
        <dbReference type="ChEBI" id="CHEBI:83111"/>
        <dbReference type="EC" id="1.2.4.1"/>
    </reaction>
</comment>
<evidence type="ECO:0000256" key="6">
    <source>
        <dbReference type="ARBA" id="ARBA00051231"/>
    </source>
</evidence>
<dbReference type="InterPro" id="IPR051157">
    <property type="entry name" value="PDH/Transketolase"/>
</dbReference>
<name>A0A2V3UV82_9SPHN</name>
<dbReference type="SUPFAM" id="SSF52922">
    <property type="entry name" value="TK C-terminal domain-like"/>
    <property type="match status" value="1"/>
</dbReference>
<protein>
    <recommendedName>
        <fullName evidence="5 7">Pyruvate dehydrogenase E1 component</fullName>
        <ecNumber evidence="7">1.2.4.1</ecNumber>
    </recommendedName>
</protein>
<sequence length="798" mass="86962">MGEVTIPPDLTKRPPMVIDTVSTESRAETVRLLTEIEQRLRWLSSWMIHNANNIREKRDGLKVGGHQASCASMTAIMAALYFHALRPQDKVAVKPHAGPVLHAIHYLLDEQTREKMERFRGLGGVQSYPSRTKDSIPVDFSTGSVGLGVAITAFSSLVQDYLIAHGQLREEQSGRMIALMGDAELDEGNIYECLIEGYKHDLRNCWWIVDYNRQSLDATTADRMFRRFDDIFETCGWRVVTLKHGKLQRAAFQLPGGKALEDWIETCPNADFAALTYLGGAAWRERLMHDIGRKRGVAELLGSFDDAGLAQLMTNLGGHCIETLLDAFDSMDDERPTLLIAYTVKGYGLPLAGHKDNHSGMMNAGQIEGFRDALGIAPGEEWGKWSGLGDNLASALQAFVADSPIARKQAEHAAPTIPLPDRLPVPEGREQSTQAAFGKILHDLAKSDAPLADRLVTTAPDVTQTTNLGAFVNQRGLFRRQELADVFQRVKIPSAQKWAAHQAGQHIELGIAENNFFLALAALGLSAPHFGTRLMPVGTVYDPFIARGLDALNYGCYQDSRFLLVGTPSGITLAGEGGAHQSINTPLIGMGQPGLESFEPAFADEVALMMAFAFRHMQAADGASVYLRLTTRVIEQIARTDSAWEADALAGAYWLREPGPGAEAAIVYCGAVASEALEAWEALKGDIPGLGLLAVTSPDRLHRDWSAQRSARWTGKPGGQSHVARLLGQLSPTAGLVTVLDGSPAALSWLGGVRGHRVSPLGTDRFGQTGDLPDLYRTYRLDREAIIDAMAELFVGRD</sequence>
<evidence type="ECO:0000259" key="9">
    <source>
        <dbReference type="SMART" id="SM00861"/>
    </source>
</evidence>
<dbReference type="PANTHER" id="PTHR43825:SF4">
    <property type="entry name" value="PYRUVATE DEHYDROGENASE E1 COMPONENT"/>
    <property type="match status" value="1"/>
</dbReference>
<dbReference type="Pfam" id="PF17831">
    <property type="entry name" value="PDH_E1_M"/>
    <property type="match status" value="1"/>
</dbReference>
<evidence type="ECO:0000313" key="11">
    <source>
        <dbReference type="Proteomes" id="UP000248014"/>
    </source>
</evidence>
<dbReference type="InterPro" id="IPR009014">
    <property type="entry name" value="Transketo_C/PFOR_II"/>
</dbReference>
<dbReference type="SMART" id="SM00861">
    <property type="entry name" value="Transket_pyr"/>
    <property type="match status" value="1"/>
</dbReference>
<reference evidence="10 11" key="1">
    <citation type="submission" date="2018-05" db="EMBL/GenBank/DDBJ databases">
        <title>Genomic Encyclopedia of Type Strains, Phase IV (KMG-IV): sequencing the most valuable type-strain genomes for metagenomic binning, comparative biology and taxonomic classification.</title>
        <authorList>
            <person name="Goeker M."/>
        </authorList>
    </citation>
    <scope>NUCLEOTIDE SEQUENCE [LARGE SCALE GENOMIC DNA]</scope>
    <source>
        <strain evidence="10 11">DSM 3183</strain>
    </source>
</reference>
<dbReference type="InterPro" id="IPR004660">
    <property type="entry name" value="PDH_E1"/>
</dbReference>
<dbReference type="Pfam" id="PF00456">
    <property type="entry name" value="Transketolase_N"/>
    <property type="match status" value="1"/>
</dbReference>
<proteinExistence type="inferred from homology"/>
<comment type="function">
    <text evidence="3 7">Component of the pyruvate dehydrogenase (PDH) complex, that catalyzes the overall conversion of pyruvate to acetyl-CoA and CO(2).</text>
</comment>
<evidence type="ECO:0000256" key="7">
    <source>
        <dbReference type="PIRNR" id="PIRNR000156"/>
    </source>
</evidence>
<feature type="binding site" evidence="8">
    <location>
        <position position="182"/>
    </location>
    <ligand>
        <name>Mg(2+)</name>
        <dbReference type="ChEBI" id="CHEBI:18420"/>
    </ligand>
</feature>
<dbReference type="Gene3D" id="3.40.50.970">
    <property type="match status" value="2"/>
</dbReference>
<comment type="cofactor">
    <cofactor evidence="1 8">
        <name>Mg(2+)</name>
        <dbReference type="ChEBI" id="CHEBI:18420"/>
    </cofactor>
</comment>
<evidence type="ECO:0000256" key="3">
    <source>
        <dbReference type="ARBA" id="ARBA00003157"/>
    </source>
</evidence>
<dbReference type="EMBL" id="QJJM01000010">
    <property type="protein sequence ID" value="PXW73293.1"/>
    <property type="molecule type" value="Genomic_DNA"/>
</dbReference>
<dbReference type="InterPro" id="IPR005474">
    <property type="entry name" value="Transketolase_N"/>
</dbReference>
<evidence type="ECO:0000256" key="2">
    <source>
        <dbReference type="ARBA" id="ARBA00001964"/>
    </source>
</evidence>
<keyword evidence="8" id="KW-0460">Magnesium</keyword>